<name>A0A5A7R517_STRAF</name>
<dbReference type="EMBL" id="BKCP01009671">
    <property type="protein sequence ID" value="GER51444.1"/>
    <property type="molecule type" value="Genomic_DNA"/>
</dbReference>
<dbReference type="Proteomes" id="UP000325081">
    <property type="component" value="Unassembled WGS sequence"/>
</dbReference>
<sequence>MQDSRGYQIAVEAEVDGRYKPRRQLSGGAAAGVREEHNKSRAPPDSAWWSDERRRWIVGDVIADMADLVGVDQLEAVVVVTGPTAAVWYRRSEPNSMQMVLSGGGVCLTGGGRRAAGADVRRQLKWWCPM</sequence>
<gene>
    <name evidence="2" type="ORF">STAS_28831</name>
</gene>
<organism evidence="2 3">
    <name type="scientific">Striga asiatica</name>
    <name type="common">Asiatic witchweed</name>
    <name type="synonym">Buchnera asiatica</name>
    <dbReference type="NCBI Taxonomy" id="4170"/>
    <lineage>
        <taxon>Eukaryota</taxon>
        <taxon>Viridiplantae</taxon>
        <taxon>Streptophyta</taxon>
        <taxon>Embryophyta</taxon>
        <taxon>Tracheophyta</taxon>
        <taxon>Spermatophyta</taxon>
        <taxon>Magnoliopsida</taxon>
        <taxon>eudicotyledons</taxon>
        <taxon>Gunneridae</taxon>
        <taxon>Pentapetalae</taxon>
        <taxon>asterids</taxon>
        <taxon>lamiids</taxon>
        <taxon>Lamiales</taxon>
        <taxon>Orobanchaceae</taxon>
        <taxon>Buchnereae</taxon>
        <taxon>Striga</taxon>
    </lineage>
</organism>
<evidence type="ECO:0000313" key="2">
    <source>
        <dbReference type="EMBL" id="GER51444.1"/>
    </source>
</evidence>
<accession>A0A5A7R517</accession>
<protein>
    <submittedName>
        <fullName evidence="2">Homolog of xeroderma pigmentosum complementationgroup B 1</fullName>
    </submittedName>
</protein>
<evidence type="ECO:0000256" key="1">
    <source>
        <dbReference type="SAM" id="MobiDB-lite"/>
    </source>
</evidence>
<proteinExistence type="predicted"/>
<reference evidence="3" key="1">
    <citation type="journal article" date="2019" name="Curr. Biol.">
        <title>Genome Sequence of Striga asiatica Provides Insight into the Evolution of Plant Parasitism.</title>
        <authorList>
            <person name="Yoshida S."/>
            <person name="Kim S."/>
            <person name="Wafula E.K."/>
            <person name="Tanskanen J."/>
            <person name="Kim Y.M."/>
            <person name="Honaas L."/>
            <person name="Yang Z."/>
            <person name="Spallek T."/>
            <person name="Conn C.E."/>
            <person name="Ichihashi Y."/>
            <person name="Cheong K."/>
            <person name="Cui S."/>
            <person name="Der J.P."/>
            <person name="Gundlach H."/>
            <person name="Jiao Y."/>
            <person name="Hori C."/>
            <person name="Ishida J.K."/>
            <person name="Kasahara H."/>
            <person name="Kiba T."/>
            <person name="Kim M.S."/>
            <person name="Koo N."/>
            <person name="Laohavisit A."/>
            <person name="Lee Y.H."/>
            <person name="Lumba S."/>
            <person name="McCourt P."/>
            <person name="Mortimer J.C."/>
            <person name="Mutuku J.M."/>
            <person name="Nomura T."/>
            <person name="Sasaki-Sekimoto Y."/>
            <person name="Seto Y."/>
            <person name="Wang Y."/>
            <person name="Wakatake T."/>
            <person name="Sakakibara H."/>
            <person name="Demura T."/>
            <person name="Yamaguchi S."/>
            <person name="Yoneyama K."/>
            <person name="Manabe R.I."/>
            <person name="Nelson D.C."/>
            <person name="Schulman A.H."/>
            <person name="Timko M.P."/>
            <person name="dePamphilis C.W."/>
            <person name="Choi D."/>
            <person name="Shirasu K."/>
        </authorList>
    </citation>
    <scope>NUCLEOTIDE SEQUENCE [LARGE SCALE GENOMIC DNA]</scope>
    <source>
        <strain evidence="3">cv. UVA1</strain>
    </source>
</reference>
<dbReference type="AlphaFoldDB" id="A0A5A7R517"/>
<evidence type="ECO:0000313" key="3">
    <source>
        <dbReference type="Proteomes" id="UP000325081"/>
    </source>
</evidence>
<keyword evidence="3" id="KW-1185">Reference proteome</keyword>
<feature type="region of interest" description="Disordered" evidence="1">
    <location>
        <begin position="21"/>
        <end position="47"/>
    </location>
</feature>
<comment type="caution">
    <text evidence="2">The sequence shown here is derived from an EMBL/GenBank/DDBJ whole genome shotgun (WGS) entry which is preliminary data.</text>
</comment>